<dbReference type="Proteomes" id="UP000715651">
    <property type="component" value="Unassembled WGS sequence"/>
</dbReference>
<gene>
    <name evidence="2" type="ORF">K8U78_02100</name>
</gene>
<feature type="transmembrane region" description="Helical" evidence="1">
    <location>
        <begin position="44"/>
        <end position="67"/>
    </location>
</feature>
<sequence>MVDSDPVNKASDPDEAVEALVHTFATATPPRQPAWKKWVKSHQILVAISFLATLVVVATAIIATLVINYHKPSLGVETLDLPLNSKQVATLSRGLNRKITSTPTVPQVQAEVHSELTLTTGATPQSTQDVAQSEKLFAMVASGSINAFLTPSSNLAVASGNKLLTPIAEVVTKQQMQELSDKNLLLASDGTTTHELGTKGANKAVAIALDRTDVWKQINGPKDAVFIFANVQKGKELPRVALAYFAGISAPNTRTNTH</sequence>
<reference evidence="2" key="2">
    <citation type="submission" date="2021-09" db="EMBL/GenBank/DDBJ databases">
        <authorList>
            <person name="Gilroy R."/>
        </authorList>
    </citation>
    <scope>NUCLEOTIDE SEQUENCE</scope>
    <source>
        <strain evidence="2">578</strain>
    </source>
</reference>
<comment type="caution">
    <text evidence="2">The sequence shown here is derived from an EMBL/GenBank/DDBJ whole genome shotgun (WGS) entry which is preliminary data.</text>
</comment>
<dbReference type="EMBL" id="DYWK01000003">
    <property type="protein sequence ID" value="HJF17946.1"/>
    <property type="molecule type" value="Genomic_DNA"/>
</dbReference>
<keyword evidence="1" id="KW-1133">Transmembrane helix</keyword>
<organism evidence="2 3">
    <name type="scientific">Aeriscardovia aeriphila</name>
    <dbReference type="NCBI Taxonomy" id="218139"/>
    <lineage>
        <taxon>Bacteria</taxon>
        <taxon>Bacillati</taxon>
        <taxon>Actinomycetota</taxon>
        <taxon>Actinomycetes</taxon>
        <taxon>Bifidobacteriales</taxon>
        <taxon>Bifidobacteriaceae</taxon>
        <taxon>Aeriscardovia</taxon>
    </lineage>
</organism>
<evidence type="ECO:0000256" key="1">
    <source>
        <dbReference type="SAM" id="Phobius"/>
    </source>
</evidence>
<keyword evidence="1" id="KW-0472">Membrane</keyword>
<proteinExistence type="predicted"/>
<evidence type="ECO:0000313" key="2">
    <source>
        <dbReference type="EMBL" id="HJF17946.1"/>
    </source>
</evidence>
<accession>A0A921KB16</accession>
<reference evidence="2" key="1">
    <citation type="journal article" date="2021" name="PeerJ">
        <title>Extensive microbial diversity within the chicken gut microbiome revealed by metagenomics and culture.</title>
        <authorList>
            <person name="Gilroy R."/>
            <person name="Ravi A."/>
            <person name="Getino M."/>
            <person name="Pursley I."/>
            <person name="Horton D.L."/>
            <person name="Alikhan N.F."/>
            <person name="Baker D."/>
            <person name="Gharbi K."/>
            <person name="Hall N."/>
            <person name="Watson M."/>
            <person name="Adriaenssens E.M."/>
            <person name="Foster-Nyarko E."/>
            <person name="Jarju S."/>
            <person name="Secka A."/>
            <person name="Antonio M."/>
            <person name="Oren A."/>
            <person name="Chaudhuri R.R."/>
            <person name="La Ragione R."/>
            <person name="Hildebrand F."/>
            <person name="Pallen M.J."/>
        </authorList>
    </citation>
    <scope>NUCLEOTIDE SEQUENCE</scope>
    <source>
        <strain evidence="2">578</strain>
    </source>
</reference>
<protein>
    <submittedName>
        <fullName evidence="2">Uncharacterized protein</fullName>
    </submittedName>
</protein>
<evidence type="ECO:0000313" key="3">
    <source>
        <dbReference type="Proteomes" id="UP000715651"/>
    </source>
</evidence>
<keyword evidence="1" id="KW-0812">Transmembrane</keyword>
<name>A0A921KB16_9BIFI</name>
<dbReference type="AlphaFoldDB" id="A0A921KB16"/>